<dbReference type="AlphaFoldDB" id="A0A8H6NCW7"/>
<dbReference type="Proteomes" id="UP000639643">
    <property type="component" value="Unassembled WGS sequence"/>
</dbReference>
<feature type="compositionally biased region" description="Low complexity" evidence="1">
    <location>
        <begin position="173"/>
        <end position="184"/>
    </location>
</feature>
<proteinExistence type="predicted"/>
<accession>A0A8H6NCW7</accession>
<evidence type="ECO:0000313" key="2">
    <source>
        <dbReference type="EMBL" id="KAF6828228.1"/>
    </source>
</evidence>
<feature type="region of interest" description="Disordered" evidence="1">
    <location>
        <begin position="164"/>
        <end position="272"/>
    </location>
</feature>
<sequence length="272" mass="30162">MVSTGPSQIQYTIREHPHFHARTLRRITTISITICITAASANNAPLYRVVTNPSWPAKKTTKQGGNAQPSHLGDIFSFIARHDHVSPPVSSFFLAASRSARQRDNEAYPRLEACLVSTPSHRHNGQRAHVEDDVVVRIPCIAISTKNKERGLLHKTVAAHSNLRHTRSTLSIQRQTTRTATTARYRSPDGSSNRRPRCRSTGEPTVHSGRQASPAQRSAAFDSTDDGLCAEAKGKKSRKTRRDGDQQDKQKRGQAVSRRQSIVTRRPVLAGR</sequence>
<reference evidence="2" key="1">
    <citation type="journal article" date="2020" name="Phytopathology">
        <title>Genome Sequence Resources of Colletotrichum truncatum, C. plurivorum, C. musicola, and C. sojae: Four Species Pathogenic to Soybean (Glycine max).</title>
        <authorList>
            <person name="Rogerio F."/>
            <person name="Boufleur T.R."/>
            <person name="Ciampi-Guillardi M."/>
            <person name="Sukno S.A."/>
            <person name="Thon M.R."/>
            <person name="Massola Junior N.S."/>
            <person name="Baroncelli R."/>
        </authorList>
    </citation>
    <scope>NUCLEOTIDE SEQUENCE</scope>
    <source>
        <strain evidence="2">LFN0074</strain>
    </source>
</reference>
<evidence type="ECO:0000313" key="3">
    <source>
        <dbReference type="Proteomes" id="UP000639643"/>
    </source>
</evidence>
<name>A0A8H6NCW7_9PEZI</name>
<feature type="compositionally biased region" description="Basic and acidic residues" evidence="1">
    <location>
        <begin position="242"/>
        <end position="251"/>
    </location>
</feature>
<gene>
    <name evidence="2" type="ORF">CMUS01_08657</name>
</gene>
<comment type="caution">
    <text evidence="2">The sequence shown here is derived from an EMBL/GenBank/DDBJ whole genome shotgun (WGS) entry which is preliminary data.</text>
</comment>
<organism evidence="2 3">
    <name type="scientific">Colletotrichum musicola</name>
    <dbReference type="NCBI Taxonomy" id="2175873"/>
    <lineage>
        <taxon>Eukaryota</taxon>
        <taxon>Fungi</taxon>
        <taxon>Dikarya</taxon>
        <taxon>Ascomycota</taxon>
        <taxon>Pezizomycotina</taxon>
        <taxon>Sordariomycetes</taxon>
        <taxon>Hypocreomycetidae</taxon>
        <taxon>Glomerellales</taxon>
        <taxon>Glomerellaceae</taxon>
        <taxon>Colletotrichum</taxon>
        <taxon>Colletotrichum orchidearum species complex</taxon>
    </lineage>
</organism>
<protein>
    <submittedName>
        <fullName evidence="2">Uncharacterized protein</fullName>
    </submittedName>
</protein>
<evidence type="ECO:0000256" key="1">
    <source>
        <dbReference type="SAM" id="MobiDB-lite"/>
    </source>
</evidence>
<keyword evidence="3" id="KW-1185">Reference proteome</keyword>
<dbReference type="EMBL" id="WIGM01000344">
    <property type="protein sequence ID" value="KAF6828228.1"/>
    <property type="molecule type" value="Genomic_DNA"/>
</dbReference>